<evidence type="ECO:0000313" key="2">
    <source>
        <dbReference type="EMBL" id="KAK2176350.1"/>
    </source>
</evidence>
<protein>
    <recommendedName>
        <fullName evidence="4">Huntingtin</fullName>
    </recommendedName>
</protein>
<keyword evidence="3" id="KW-1185">Reference proteome</keyword>
<dbReference type="InterPro" id="IPR028426">
    <property type="entry name" value="Huntingtin_fam"/>
</dbReference>
<evidence type="ECO:0000256" key="1">
    <source>
        <dbReference type="SAM" id="MobiDB-lite"/>
    </source>
</evidence>
<comment type="caution">
    <text evidence="2">The sequence shown here is derived from an EMBL/GenBank/DDBJ whole genome shotgun (WGS) entry which is preliminary data.</text>
</comment>
<dbReference type="InterPro" id="IPR048413">
    <property type="entry name" value="Htt_C-HEAT_rpt"/>
</dbReference>
<reference evidence="2" key="1">
    <citation type="journal article" date="2023" name="Mol. Biol. Evol.">
        <title>Third-Generation Sequencing Reveals the Adaptive Role of the Epigenome in Three Deep-Sea Polychaetes.</title>
        <authorList>
            <person name="Perez M."/>
            <person name="Aroh O."/>
            <person name="Sun Y."/>
            <person name="Lan Y."/>
            <person name="Juniper S.K."/>
            <person name="Young C.R."/>
            <person name="Angers B."/>
            <person name="Qian P.Y."/>
        </authorList>
    </citation>
    <scope>NUCLEOTIDE SEQUENCE</scope>
    <source>
        <strain evidence="2">R07B-5</strain>
    </source>
</reference>
<dbReference type="PANTHER" id="PTHR10170:SF10">
    <property type="entry name" value="HUNTINGTIN"/>
    <property type="match status" value="1"/>
</dbReference>
<evidence type="ECO:0000313" key="3">
    <source>
        <dbReference type="Proteomes" id="UP001209878"/>
    </source>
</evidence>
<dbReference type="Proteomes" id="UP001209878">
    <property type="component" value="Unassembled WGS sequence"/>
</dbReference>
<feature type="compositionally biased region" description="Polar residues" evidence="1">
    <location>
        <begin position="590"/>
        <end position="603"/>
    </location>
</feature>
<dbReference type="PANTHER" id="PTHR10170">
    <property type="entry name" value="HUNTINGTON DISEASE PROTEIN"/>
    <property type="match status" value="1"/>
</dbReference>
<dbReference type="SUPFAM" id="SSF48371">
    <property type="entry name" value="ARM repeat"/>
    <property type="match status" value="1"/>
</dbReference>
<sequence>MEKLRDMLSGDSSAPLLEHPLTQPEHPLALSVSNITAPVIDKDWFIGHVRDQCHQPSVTARECVQLLHCLDYGNILNIIMCKECNLTVLEECILLGVRHTQMALQTHQNAIHSLSPPPPPSPSRGRGLDPVLQAAQITLLRHINNVINLLPVPHRVLVYGPDLTDDAYHDRLVDEYFGETVFQLASALLAYLVTLDTFPWKPTVPDESIRDIGRFSILCVELIYSLLMRHLMPSSQQLQTMLECLSVVLQKPELVAVIGQKEQATWVCTAIRTIHQLLTSMLVFPGDNLASLPSQDSQDDLTTLGYDEYHHSTRACDQISELVHCLRTHLSPHTLTPSVPPHLAGPLRNIIVQLARLPLVNSYVRTPPVIWKMGWMPSPSGDMRTSLPPLPVDFLQERDVLREFIFRVNVLGWISRQQFEETWMAMLGVLNPVSDERLVSHEEDALRCECMVLATHCVTTLLVQSTLTPHSGNPTNSVCDHRPRDKPLAFLHTRRVSAGFRVGRKLVHIRGVVECQLQSIVKPRLDHNTHHCLCQHTGGDTSSLQGALFCSNTDRLTMDNIYGLGQMSVESTWSLLGLLDRDQLLDTVDSSSVATDTGSSTTGLLQPLRSRSVSPPSPLTDAAKTRSSVIGGLDIHSCLQFLLDLYGQVLSPLATPRTPLMQLNATIRSVVMLSDLFTERPQFEWMFKILFELLHSHPLEDELISQYLVIGVCKAAAILGVEPAMLERVVKVIDSGLKSAHLPTKVAALYGCLYLLEANVPEIAQQVVPLVSEYLLRVLGDVTPGAFHCQQLVMVAWAIAFYILENCRIEIKDSEFDARIFQKCIATASQPEDVTTLPVYLAILRGLERLLLANVLTSDDAETLMKLSVDRLCQPSPQRSLAALGLMLTCMYSGKHQDQWSPTQELDQPNFSSYADNMASDAESLIIAMERVTVLFDRQVIRKGFPYEARVISRVLPPFLADFFPPQNIMNKVIGEFLSSQQPHPQLMARVVFQVFDNLLKRGQRVLVRDWVMLSLSNFTQRTPVAMAIWSLTCFFISASTNAWIRSLLPYVIGRMGKTRQPTDTSLFCAVALDFCNQLTDDDDSGVTGGDLVHHFLATFQRVAQTESTYADLLTCCSSQSRRAVATTHKM</sequence>
<dbReference type="InterPro" id="IPR016024">
    <property type="entry name" value="ARM-type_fold"/>
</dbReference>
<feature type="region of interest" description="Disordered" evidence="1">
    <location>
        <begin position="1"/>
        <end position="20"/>
    </location>
</feature>
<feature type="region of interest" description="Disordered" evidence="1">
    <location>
        <begin position="590"/>
        <end position="621"/>
    </location>
</feature>
<proteinExistence type="predicted"/>
<gene>
    <name evidence="2" type="ORF">NP493_666g01040</name>
</gene>
<dbReference type="AlphaFoldDB" id="A0AAD9NNB3"/>
<dbReference type="EMBL" id="JAODUO010000667">
    <property type="protein sequence ID" value="KAK2176350.1"/>
    <property type="molecule type" value="Genomic_DNA"/>
</dbReference>
<dbReference type="GO" id="GO:0005737">
    <property type="term" value="C:cytoplasm"/>
    <property type="evidence" value="ECO:0007669"/>
    <property type="project" value="TreeGrafter"/>
</dbReference>
<name>A0AAD9NNB3_RIDPI</name>
<evidence type="ECO:0008006" key="4">
    <source>
        <dbReference type="Google" id="ProtNLM"/>
    </source>
</evidence>
<dbReference type="Pfam" id="PF20927">
    <property type="entry name" value="Htt_C-HEAT"/>
    <property type="match status" value="1"/>
</dbReference>
<feature type="compositionally biased region" description="Low complexity" evidence="1">
    <location>
        <begin position="604"/>
        <end position="614"/>
    </location>
</feature>
<accession>A0AAD9NNB3</accession>
<organism evidence="2 3">
    <name type="scientific">Ridgeia piscesae</name>
    <name type="common">Tubeworm</name>
    <dbReference type="NCBI Taxonomy" id="27915"/>
    <lineage>
        <taxon>Eukaryota</taxon>
        <taxon>Metazoa</taxon>
        <taxon>Spiralia</taxon>
        <taxon>Lophotrochozoa</taxon>
        <taxon>Annelida</taxon>
        <taxon>Polychaeta</taxon>
        <taxon>Sedentaria</taxon>
        <taxon>Canalipalpata</taxon>
        <taxon>Sabellida</taxon>
        <taxon>Siboglinidae</taxon>
        <taxon>Ridgeia</taxon>
    </lineage>
</organism>